<keyword evidence="10" id="KW-1185">Reference proteome</keyword>
<comment type="caution">
    <text evidence="9">The sequence shown here is derived from an EMBL/GenBank/DDBJ whole genome shotgun (WGS) entry which is preliminary data.</text>
</comment>
<sequence length="149" mass="15884">MKARIVTAGLILLAAGGGALAQQSLQDLSGERRALMRQQVQAVRAIAPVVQSGGDPRSVQQQAEAVLATARRKLTMFPPGSDRDDDRARPEIWTDRATFDRDGQSLIDAATALVAASGAGDRAAFATAFQAATNTCNVCHDRFRLPQRP</sequence>
<dbReference type="AlphaFoldDB" id="A0A9X9X0N0"/>
<evidence type="ECO:0000256" key="3">
    <source>
        <dbReference type="ARBA" id="ARBA00022723"/>
    </source>
</evidence>
<comment type="PTM">
    <text evidence="7">Binds 1 heme group per subunit.</text>
</comment>
<keyword evidence="8" id="KW-0732">Signal</keyword>
<dbReference type="GO" id="GO:0022900">
    <property type="term" value="P:electron transport chain"/>
    <property type="evidence" value="ECO:0007669"/>
    <property type="project" value="InterPro"/>
</dbReference>
<keyword evidence="2 7" id="KW-0349">Heme</keyword>
<reference evidence="9" key="1">
    <citation type="submission" date="2020-01" db="EMBL/GenBank/DDBJ databases">
        <authorList>
            <person name="Rat A."/>
        </authorList>
    </citation>
    <scope>NUCLEOTIDE SEQUENCE</scope>
    <source>
        <strain evidence="9">LMG 31231</strain>
    </source>
</reference>
<gene>
    <name evidence="9" type="ORF">GXW76_17405</name>
</gene>
<dbReference type="PROSITE" id="PS51009">
    <property type="entry name" value="CYTCII"/>
    <property type="match status" value="1"/>
</dbReference>
<evidence type="ECO:0000256" key="7">
    <source>
        <dbReference type="PIRSR" id="PIRSR000027-2"/>
    </source>
</evidence>
<dbReference type="InterPro" id="IPR010980">
    <property type="entry name" value="Cyt_c/b562"/>
</dbReference>
<organism evidence="9 10">
    <name type="scientific">Neoroseomonas soli</name>
    <dbReference type="NCBI Taxonomy" id="1081025"/>
    <lineage>
        <taxon>Bacteria</taxon>
        <taxon>Pseudomonadati</taxon>
        <taxon>Pseudomonadota</taxon>
        <taxon>Alphaproteobacteria</taxon>
        <taxon>Acetobacterales</taxon>
        <taxon>Acetobacteraceae</taxon>
        <taxon>Neoroseomonas</taxon>
    </lineage>
</organism>
<feature type="chain" id="PRO_5040810442" evidence="8">
    <location>
        <begin position="22"/>
        <end position="149"/>
    </location>
</feature>
<accession>A0A9X9X0N0</accession>
<evidence type="ECO:0000313" key="10">
    <source>
        <dbReference type="Proteomes" id="UP001138751"/>
    </source>
</evidence>
<evidence type="ECO:0000256" key="4">
    <source>
        <dbReference type="ARBA" id="ARBA00022982"/>
    </source>
</evidence>
<dbReference type="InterPro" id="IPR012127">
    <property type="entry name" value="Cyt_c_prime"/>
</dbReference>
<dbReference type="EMBL" id="JAAEDM010000055">
    <property type="protein sequence ID" value="MBR0672959.1"/>
    <property type="molecule type" value="Genomic_DNA"/>
</dbReference>
<dbReference type="InterPro" id="IPR002321">
    <property type="entry name" value="Cyt_c_II"/>
</dbReference>
<dbReference type="PIRSF" id="PIRSF000027">
    <property type="entry name" value="Cytc_c_prime"/>
    <property type="match status" value="1"/>
</dbReference>
<evidence type="ECO:0000256" key="8">
    <source>
        <dbReference type="SAM" id="SignalP"/>
    </source>
</evidence>
<evidence type="ECO:0000313" key="9">
    <source>
        <dbReference type="EMBL" id="MBR0672959.1"/>
    </source>
</evidence>
<dbReference type="GO" id="GO:0042597">
    <property type="term" value="C:periplasmic space"/>
    <property type="evidence" value="ECO:0007669"/>
    <property type="project" value="InterPro"/>
</dbReference>
<dbReference type="Proteomes" id="UP001138751">
    <property type="component" value="Unassembled WGS sequence"/>
</dbReference>
<evidence type="ECO:0000256" key="6">
    <source>
        <dbReference type="PIRSR" id="PIRSR000027-1"/>
    </source>
</evidence>
<name>A0A9X9X0N0_9PROT</name>
<dbReference type="GO" id="GO:0005506">
    <property type="term" value="F:iron ion binding"/>
    <property type="evidence" value="ECO:0007669"/>
    <property type="project" value="InterPro"/>
</dbReference>
<evidence type="ECO:0000256" key="2">
    <source>
        <dbReference type="ARBA" id="ARBA00022617"/>
    </source>
</evidence>
<keyword evidence="4" id="KW-0249">Electron transport</keyword>
<keyword evidence="5 6" id="KW-0408">Iron</keyword>
<feature type="binding site" description="axial binding residue" evidence="6">
    <location>
        <position position="140"/>
    </location>
    <ligand>
        <name>heme c</name>
        <dbReference type="ChEBI" id="CHEBI:61717"/>
    </ligand>
    <ligandPart>
        <name>Fe</name>
        <dbReference type="ChEBI" id="CHEBI:18248"/>
    </ligandPart>
</feature>
<dbReference type="GO" id="GO:0009055">
    <property type="term" value="F:electron transfer activity"/>
    <property type="evidence" value="ECO:0007669"/>
    <property type="project" value="InterPro"/>
</dbReference>
<evidence type="ECO:0000256" key="5">
    <source>
        <dbReference type="ARBA" id="ARBA00023004"/>
    </source>
</evidence>
<evidence type="ECO:0000256" key="1">
    <source>
        <dbReference type="ARBA" id="ARBA00022448"/>
    </source>
</evidence>
<reference evidence="9" key="2">
    <citation type="journal article" date="2021" name="Syst. Appl. Microbiol.">
        <title>Roseomonas hellenica sp. nov., isolated from roots of wild-growing Alkanna tinctoria.</title>
        <authorList>
            <person name="Rat A."/>
            <person name="Naranjo H.D."/>
            <person name="Lebbe L."/>
            <person name="Cnockaert M."/>
            <person name="Krigas N."/>
            <person name="Grigoriadou K."/>
            <person name="Maloupa E."/>
            <person name="Willems A."/>
        </authorList>
    </citation>
    <scope>NUCLEOTIDE SEQUENCE</scope>
    <source>
        <strain evidence="9">LMG 31231</strain>
    </source>
</reference>
<protein>
    <submittedName>
        <fullName evidence="9">Cytochrome c</fullName>
    </submittedName>
</protein>
<proteinExistence type="predicted"/>
<dbReference type="GO" id="GO:0020037">
    <property type="term" value="F:heme binding"/>
    <property type="evidence" value="ECO:0007669"/>
    <property type="project" value="InterPro"/>
</dbReference>
<feature type="binding site" description="covalent" evidence="7">
    <location>
        <position position="139"/>
    </location>
    <ligand>
        <name>heme c</name>
        <dbReference type="ChEBI" id="CHEBI:61717"/>
    </ligand>
</feature>
<feature type="binding site" description="covalent" evidence="7">
    <location>
        <position position="136"/>
    </location>
    <ligand>
        <name>heme c</name>
        <dbReference type="ChEBI" id="CHEBI:61717"/>
    </ligand>
</feature>
<keyword evidence="3 6" id="KW-0479">Metal-binding</keyword>
<keyword evidence="1" id="KW-0813">Transport</keyword>
<dbReference type="SUPFAM" id="SSF47175">
    <property type="entry name" value="Cytochromes"/>
    <property type="match status" value="1"/>
</dbReference>
<dbReference type="Pfam" id="PF01322">
    <property type="entry name" value="Cytochrom_C_2"/>
    <property type="match status" value="1"/>
</dbReference>
<dbReference type="Gene3D" id="1.20.120.10">
    <property type="entry name" value="Cytochrome c/b562"/>
    <property type="match status" value="1"/>
</dbReference>
<dbReference type="RefSeq" id="WP_211863373.1">
    <property type="nucleotide sequence ID" value="NZ_JAAEDM010000055.1"/>
</dbReference>
<feature type="signal peptide" evidence="8">
    <location>
        <begin position="1"/>
        <end position="21"/>
    </location>
</feature>